<dbReference type="InterPro" id="IPR003591">
    <property type="entry name" value="Leu-rich_rpt_typical-subtyp"/>
</dbReference>
<keyword evidence="1" id="KW-0433">Leucine-rich repeat</keyword>
<dbReference type="PANTHER" id="PTHR47566:SF1">
    <property type="entry name" value="PROTEIN NUD1"/>
    <property type="match status" value="1"/>
</dbReference>
<keyword evidence="7" id="KW-1185">Reference proteome</keyword>
<dbReference type="SUPFAM" id="SSF52058">
    <property type="entry name" value="L domain-like"/>
    <property type="match status" value="1"/>
</dbReference>
<gene>
    <name evidence="6" type="ORF">BPO_0692</name>
</gene>
<dbReference type="Pfam" id="PF18962">
    <property type="entry name" value="Por_Secre_tail"/>
    <property type="match status" value="1"/>
</dbReference>
<dbReference type="PROSITE" id="PS51450">
    <property type="entry name" value="LRR"/>
    <property type="match status" value="1"/>
</dbReference>
<dbReference type="GO" id="GO:0035591">
    <property type="term" value="F:signaling adaptor activity"/>
    <property type="evidence" value="ECO:0007669"/>
    <property type="project" value="TreeGrafter"/>
</dbReference>
<sequence length="382" mass="42299">MTKKFISLKSVTTAFCLASSVLGYAQSSTDAVAFEDVKLKEAILKAYPTVDANKDGEISFEEAKSIKSIRIIDPVTNQKIHSAKGIEAFTNLTELNLGNNNLSSIDVSQLTLLSTLNLRQNQLEGTLDVSMLSNLKILELNTNKLTEIILPKQNLLNTIYANDNQLTQLDTSNLSGLTRLFLVRNKIKTLNLNDNKALQRVHLDTNELEAIDLTGLSKLNWLNVDNNQLTTLGFKGNTALKSIFLKNNTTLSTLDFQNGDVENISILNVEGSTSLTTILKDCNDALPATLPASIDVKDNCGNLSLASVSSNSFSVYPNPTTERLYIQTEHRILDIKLFDELGQNIPIQWTDGTINVKHLNRGLYWLQIQTEHGSIIHKVVKK</sequence>
<dbReference type="Proteomes" id="UP001432059">
    <property type="component" value="Chromosome"/>
</dbReference>
<proteinExistence type="predicted"/>
<dbReference type="InterPro" id="IPR032675">
    <property type="entry name" value="LRR_dom_sf"/>
</dbReference>
<name>A0AAU0F0V6_9FLAO</name>
<dbReference type="NCBIfam" id="TIGR04183">
    <property type="entry name" value="Por_Secre_tail"/>
    <property type="match status" value="1"/>
</dbReference>
<dbReference type="PANTHER" id="PTHR47566">
    <property type="match status" value="1"/>
</dbReference>
<evidence type="ECO:0000313" key="7">
    <source>
        <dbReference type="Proteomes" id="UP001432059"/>
    </source>
</evidence>
<dbReference type="RefSeq" id="WP_327984981.1">
    <property type="nucleotide sequence ID" value="NZ_CP136426.1"/>
</dbReference>
<evidence type="ECO:0000256" key="2">
    <source>
        <dbReference type="ARBA" id="ARBA00022729"/>
    </source>
</evidence>
<feature type="signal peptide" evidence="4">
    <location>
        <begin position="1"/>
        <end position="25"/>
    </location>
</feature>
<dbReference type="InterPro" id="IPR026444">
    <property type="entry name" value="Secre_tail"/>
</dbReference>
<organism evidence="6 7">
    <name type="scientific">Bergeyella porcorum</name>
    <dbReference type="NCBI Taxonomy" id="1735111"/>
    <lineage>
        <taxon>Bacteria</taxon>
        <taxon>Pseudomonadati</taxon>
        <taxon>Bacteroidota</taxon>
        <taxon>Flavobacteriia</taxon>
        <taxon>Flavobacteriales</taxon>
        <taxon>Weeksellaceae</taxon>
        <taxon>Bergeyella</taxon>
    </lineage>
</organism>
<dbReference type="KEGG" id="bpor:BPO_0692"/>
<keyword evidence="3" id="KW-0677">Repeat</keyword>
<dbReference type="InterPro" id="IPR001611">
    <property type="entry name" value="Leu-rich_rpt"/>
</dbReference>
<evidence type="ECO:0000259" key="5">
    <source>
        <dbReference type="Pfam" id="PF18962"/>
    </source>
</evidence>
<dbReference type="Gene3D" id="3.80.10.10">
    <property type="entry name" value="Ribonuclease Inhibitor"/>
    <property type="match status" value="1"/>
</dbReference>
<evidence type="ECO:0000313" key="6">
    <source>
        <dbReference type="EMBL" id="WOC51339.1"/>
    </source>
</evidence>
<dbReference type="AlphaFoldDB" id="A0AAU0F0V6"/>
<dbReference type="EMBL" id="CP136426">
    <property type="protein sequence ID" value="WOC51339.1"/>
    <property type="molecule type" value="Genomic_DNA"/>
</dbReference>
<evidence type="ECO:0000256" key="3">
    <source>
        <dbReference type="ARBA" id="ARBA00022737"/>
    </source>
</evidence>
<evidence type="ECO:0000256" key="1">
    <source>
        <dbReference type="ARBA" id="ARBA00022614"/>
    </source>
</evidence>
<accession>A0AAU0F0V6</accession>
<keyword evidence="2 4" id="KW-0732">Signal</keyword>
<feature type="domain" description="Secretion system C-terminal sorting" evidence="5">
    <location>
        <begin position="315"/>
        <end position="380"/>
    </location>
</feature>
<dbReference type="SMART" id="SM00369">
    <property type="entry name" value="LRR_TYP"/>
    <property type="match status" value="4"/>
</dbReference>
<reference evidence="6" key="1">
    <citation type="submission" date="2023-10" db="EMBL/GenBank/DDBJ databases">
        <title>Characterization and whole genome sequencing of a novel strain of Bergeyella porcorum QD2021 isolated from pig.</title>
        <authorList>
            <person name="Liu G."/>
            <person name="Chen C."/>
            <person name="Han X."/>
        </authorList>
    </citation>
    <scope>NUCLEOTIDE SEQUENCE</scope>
    <source>
        <strain evidence="6">QD2021</strain>
    </source>
</reference>
<feature type="chain" id="PRO_5043569075" evidence="4">
    <location>
        <begin position="26"/>
        <end position="382"/>
    </location>
</feature>
<protein>
    <submittedName>
        <fullName evidence="6">T9SS C-terminal target domain-containing protein</fullName>
    </submittedName>
</protein>
<dbReference type="InterPro" id="IPR052574">
    <property type="entry name" value="CDIRP"/>
</dbReference>
<evidence type="ECO:0000256" key="4">
    <source>
        <dbReference type="SAM" id="SignalP"/>
    </source>
</evidence>